<evidence type="ECO:0000256" key="7">
    <source>
        <dbReference type="ARBA" id="ARBA00022989"/>
    </source>
</evidence>
<evidence type="ECO:0000256" key="8">
    <source>
        <dbReference type="ARBA" id="ARBA00023136"/>
    </source>
</evidence>
<feature type="transmembrane region" description="Helical" evidence="12">
    <location>
        <begin position="135"/>
        <end position="157"/>
    </location>
</feature>
<dbReference type="Pfam" id="PF01569">
    <property type="entry name" value="PAP2"/>
    <property type="match status" value="1"/>
</dbReference>
<dbReference type="GO" id="GO:0016020">
    <property type="term" value="C:membrane"/>
    <property type="evidence" value="ECO:0007669"/>
    <property type="project" value="UniProtKB-SubCell"/>
</dbReference>
<keyword evidence="7 12" id="KW-1133">Transmembrane helix</keyword>
<comment type="catalytic activity">
    <reaction evidence="11">
        <text>a di-trans,poly-cis-dolichyl diphosphate + H2O = a di-trans,poly-cis-dolichyl phosphate + phosphate + H(+)</text>
        <dbReference type="Rhea" id="RHEA:14385"/>
        <dbReference type="Rhea" id="RHEA-COMP:19498"/>
        <dbReference type="Rhea" id="RHEA-COMP:19506"/>
        <dbReference type="ChEBI" id="CHEBI:15377"/>
        <dbReference type="ChEBI" id="CHEBI:15378"/>
        <dbReference type="ChEBI" id="CHEBI:43474"/>
        <dbReference type="ChEBI" id="CHEBI:57497"/>
        <dbReference type="ChEBI" id="CHEBI:57683"/>
        <dbReference type="EC" id="3.6.1.43"/>
    </reaction>
</comment>
<dbReference type="UniPathway" id="UPA00378"/>
<comment type="subcellular location">
    <subcellularLocation>
        <location evidence="1">Membrane</location>
        <topology evidence="1">Multi-pass membrane protein</topology>
    </subcellularLocation>
</comment>
<evidence type="ECO:0000256" key="1">
    <source>
        <dbReference type="ARBA" id="ARBA00004141"/>
    </source>
</evidence>
<dbReference type="GO" id="GO:0047874">
    <property type="term" value="F:dolichyldiphosphatase activity"/>
    <property type="evidence" value="ECO:0007669"/>
    <property type="project" value="UniProtKB-EC"/>
</dbReference>
<dbReference type="SMART" id="SM00014">
    <property type="entry name" value="acidPPc"/>
    <property type="match status" value="1"/>
</dbReference>
<evidence type="ECO:0000256" key="5">
    <source>
        <dbReference type="ARBA" id="ARBA00022692"/>
    </source>
</evidence>
<gene>
    <name evidence="14" type="primary">DOPP1</name>
    <name evidence="14" type="ORF">TR149241</name>
</gene>
<dbReference type="InterPro" id="IPR000326">
    <property type="entry name" value="PAP2/HPO"/>
</dbReference>
<sequence length="236" mass="27254">MDHFEVWKPLSTFFVLYQRGDKIGHVLAWSSEAPLIIASGVLAVAFFRRDLHSIFYVIGMLFNEFLNYVLKHLIKAPRPLVHRKNFASRSLCFSASLLVTGYAMPSNHSQFMFFMACYLFLFCTCRLPRQHYSAVYLNSACIFALLLSCITAYSRLYLGFHTFQQICIGSLIGIIAGFCWFLLVHFILIPRFSYITDSRLGRFLMLQNLTFIPNVLQFDYLNARRASSRIPKKHGS</sequence>
<dbReference type="SUPFAM" id="SSF48317">
    <property type="entry name" value="Acid phosphatase/Vanadium-dependent haloperoxidase"/>
    <property type="match status" value="1"/>
</dbReference>
<evidence type="ECO:0000259" key="13">
    <source>
        <dbReference type="SMART" id="SM00014"/>
    </source>
</evidence>
<feature type="domain" description="Phosphatidic acid phosphatase type 2/haloperoxidase" evidence="13">
    <location>
        <begin position="53"/>
        <end position="181"/>
    </location>
</feature>
<evidence type="ECO:0000256" key="9">
    <source>
        <dbReference type="ARBA" id="ARBA00024907"/>
    </source>
</evidence>
<keyword evidence="6" id="KW-0378">Hydrolase</keyword>
<evidence type="ECO:0000256" key="6">
    <source>
        <dbReference type="ARBA" id="ARBA00022801"/>
    </source>
</evidence>
<name>A0A0X3NP62_SCHSO</name>
<dbReference type="EMBL" id="GEEE01021757">
    <property type="protein sequence ID" value="JAP41468.1"/>
    <property type="molecule type" value="Transcribed_RNA"/>
</dbReference>
<dbReference type="GO" id="GO:0042392">
    <property type="term" value="F:sphingosine-1-phosphate phosphatase activity"/>
    <property type="evidence" value="ECO:0007669"/>
    <property type="project" value="TreeGrafter"/>
</dbReference>
<dbReference type="CDD" id="cd03382">
    <property type="entry name" value="PAP2_dolichyldiphosphatase"/>
    <property type="match status" value="1"/>
</dbReference>
<dbReference type="PANTHER" id="PTHR14969">
    <property type="entry name" value="SPHINGOSINE-1-PHOSPHATE PHOSPHOHYDROLASE"/>
    <property type="match status" value="1"/>
</dbReference>
<feature type="transmembrane region" description="Helical" evidence="12">
    <location>
        <begin position="110"/>
        <end position="128"/>
    </location>
</feature>
<protein>
    <recommendedName>
        <fullName evidence="4">Dolichyldiphosphatase 1</fullName>
        <ecNumber evidence="3">3.6.1.43</ecNumber>
    </recommendedName>
    <alternativeName>
        <fullName evidence="10">Dolichyl pyrophosphate phosphatase 1</fullName>
    </alternativeName>
</protein>
<evidence type="ECO:0000256" key="11">
    <source>
        <dbReference type="ARBA" id="ARBA00047349"/>
    </source>
</evidence>
<dbReference type="InterPro" id="IPR036938">
    <property type="entry name" value="PAP2/HPO_sf"/>
</dbReference>
<evidence type="ECO:0000256" key="4">
    <source>
        <dbReference type="ARBA" id="ARBA00014821"/>
    </source>
</evidence>
<reference evidence="14" key="1">
    <citation type="submission" date="2016-01" db="EMBL/GenBank/DDBJ databases">
        <title>Reference transcriptome for the parasite Schistocephalus solidus: insights into the molecular evolution of parasitism.</title>
        <authorList>
            <person name="Hebert F.O."/>
            <person name="Grambauer S."/>
            <person name="Barber I."/>
            <person name="Landry C.R."/>
            <person name="Aubin-Horth N."/>
        </authorList>
    </citation>
    <scope>NUCLEOTIDE SEQUENCE</scope>
</reference>
<comment type="similarity">
    <text evidence="2">Belongs to the dolichyldiphosphatase family.</text>
</comment>
<feature type="transmembrane region" description="Helical" evidence="12">
    <location>
        <begin position="53"/>
        <end position="74"/>
    </location>
</feature>
<dbReference type="EC" id="3.6.1.43" evidence="3"/>
<evidence type="ECO:0000256" key="3">
    <source>
        <dbReference type="ARBA" id="ARBA00012508"/>
    </source>
</evidence>
<dbReference type="AlphaFoldDB" id="A0A0X3NP62"/>
<organism evidence="14">
    <name type="scientific">Schistocephalus solidus</name>
    <name type="common">Tapeworm</name>
    <dbReference type="NCBI Taxonomy" id="70667"/>
    <lineage>
        <taxon>Eukaryota</taxon>
        <taxon>Metazoa</taxon>
        <taxon>Spiralia</taxon>
        <taxon>Lophotrochozoa</taxon>
        <taxon>Platyhelminthes</taxon>
        <taxon>Cestoda</taxon>
        <taxon>Eucestoda</taxon>
        <taxon>Diphyllobothriidea</taxon>
        <taxon>Diphyllobothriidae</taxon>
        <taxon>Schistocephalus</taxon>
    </lineage>
</organism>
<feature type="transmembrane region" description="Helical" evidence="12">
    <location>
        <begin position="26"/>
        <end position="47"/>
    </location>
</feature>
<feature type="transmembrane region" description="Helical" evidence="12">
    <location>
        <begin position="163"/>
        <end position="189"/>
    </location>
</feature>
<dbReference type="Gene3D" id="1.20.144.10">
    <property type="entry name" value="Phosphatidic acid phosphatase type 2/haloperoxidase"/>
    <property type="match status" value="1"/>
</dbReference>
<dbReference type="PANTHER" id="PTHR14969:SF59">
    <property type="entry name" value="DOLICHYLDIPHOSPHATASE"/>
    <property type="match status" value="1"/>
</dbReference>
<keyword evidence="8 12" id="KW-0472">Membrane</keyword>
<accession>A0A0X3NP62</accession>
<evidence type="ECO:0000256" key="10">
    <source>
        <dbReference type="ARBA" id="ARBA00030292"/>
    </source>
</evidence>
<evidence type="ECO:0000256" key="2">
    <source>
        <dbReference type="ARBA" id="ARBA00005518"/>
    </source>
</evidence>
<proteinExistence type="inferred from homology"/>
<keyword evidence="5 12" id="KW-0812">Transmembrane</keyword>
<dbReference type="InterPro" id="IPR039667">
    <property type="entry name" value="Dolichyldiphosphatase_PAP2"/>
</dbReference>
<evidence type="ECO:0000256" key="12">
    <source>
        <dbReference type="SAM" id="Phobius"/>
    </source>
</evidence>
<evidence type="ECO:0000313" key="14">
    <source>
        <dbReference type="EMBL" id="JAP41468.1"/>
    </source>
</evidence>
<comment type="function">
    <text evidence="9">Required for efficient N-glycosylation. Necessary for maintaining optimal levels of dolichol-linked oligosaccharides. Hydrolyzes dolichyl pyrophosphate at a very high rate and dolichyl monophosphate at a much lower rate. Does not act on phosphatidate.</text>
</comment>